<dbReference type="InterPro" id="IPR008271">
    <property type="entry name" value="Ser/Thr_kinase_AS"/>
</dbReference>
<feature type="domain" description="Protein kinase" evidence="4">
    <location>
        <begin position="6"/>
        <end position="262"/>
    </location>
</feature>
<dbReference type="AlphaFoldDB" id="A0AAD1XHZ7"/>
<dbReference type="InterPro" id="IPR011009">
    <property type="entry name" value="Kinase-like_dom_sf"/>
</dbReference>
<comment type="caution">
    <text evidence="5">The sequence shown here is derived from an EMBL/GenBank/DDBJ whole genome shotgun (WGS) entry which is preliminary data.</text>
</comment>
<dbReference type="Pfam" id="PF00069">
    <property type="entry name" value="Pkinase"/>
    <property type="match status" value="1"/>
</dbReference>
<dbReference type="SUPFAM" id="SSF56112">
    <property type="entry name" value="Protein kinase-like (PK-like)"/>
    <property type="match status" value="1"/>
</dbReference>
<dbReference type="PANTHER" id="PTHR11909">
    <property type="entry name" value="CASEIN KINASE-RELATED"/>
    <property type="match status" value="1"/>
</dbReference>
<dbReference type="Proteomes" id="UP001295684">
    <property type="component" value="Unassembled WGS sequence"/>
</dbReference>
<dbReference type="PROSITE" id="PS50011">
    <property type="entry name" value="PROTEIN_KINASE_DOM"/>
    <property type="match status" value="1"/>
</dbReference>
<feature type="region of interest" description="Disordered" evidence="3">
    <location>
        <begin position="285"/>
        <end position="326"/>
    </location>
</feature>
<dbReference type="EC" id="2.7.11.1" evidence="1"/>
<evidence type="ECO:0000259" key="4">
    <source>
        <dbReference type="PROSITE" id="PS50011"/>
    </source>
</evidence>
<dbReference type="PROSITE" id="PS00108">
    <property type="entry name" value="PROTEIN_KINASE_ST"/>
    <property type="match status" value="1"/>
</dbReference>
<dbReference type="GO" id="GO:0005524">
    <property type="term" value="F:ATP binding"/>
    <property type="evidence" value="ECO:0007669"/>
    <property type="project" value="InterPro"/>
</dbReference>
<dbReference type="InterPro" id="IPR050235">
    <property type="entry name" value="CK1_Ser-Thr_kinase"/>
</dbReference>
<proteinExistence type="predicted"/>
<name>A0AAD1XHZ7_EUPCR</name>
<dbReference type="Gene3D" id="1.10.510.10">
    <property type="entry name" value="Transferase(Phosphotransferase) domain 1"/>
    <property type="match status" value="1"/>
</dbReference>
<keyword evidence="6" id="KW-1185">Reference proteome</keyword>
<evidence type="ECO:0000256" key="1">
    <source>
        <dbReference type="ARBA" id="ARBA00012513"/>
    </source>
</evidence>
<evidence type="ECO:0000313" key="6">
    <source>
        <dbReference type="Proteomes" id="UP001295684"/>
    </source>
</evidence>
<evidence type="ECO:0000313" key="5">
    <source>
        <dbReference type="EMBL" id="CAI2372977.1"/>
    </source>
</evidence>
<dbReference type="SMART" id="SM00220">
    <property type="entry name" value="S_TKc"/>
    <property type="match status" value="1"/>
</dbReference>
<feature type="compositionally biased region" description="Basic residues" evidence="3">
    <location>
        <begin position="287"/>
        <end position="299"/>
    </location>
</feature>
<protein>
    <recommendedName>
        <fullName evidence="2">Casein kinase I</fullName>
        <ecNumber evidence="1">2.7.11.1</ecNumber>
    </recommendedName>
</protein>
<dbReference type="InterPro" id="IPR000719">
    <property type="entry name" value="Prot_kinase_dom"/>
</dbReference>
<reference evidence="5" key="1">
    <citation type="submission" date="2023-07" db="EMBL/GenBank/DDBJ databases">
        <authorList>
            <consortium name="AG Swart"/>
            <person name="Singh M."/>
            <person name="Singh A."/>
            <person name="Seah K."/>
            <person name="Emmerich C."/>
        </authorList>
    </citation>
    <scope>NUCLEOTIDE SEQUENCE</scope>
    <source>
        <strain evidence="5">DP1</strain>
    </source>
</reference>
<evidence type="ECO:0000256" key="3">
    <source>
        <dbReference type="SAM" id="MobiDB-lite"/>
    </source>
</evidence>
<organism evidence="5 6">
    <name type="scientific">Euplotes crassus</name>
    <dbReference type="NCBI Taxonomy" id="5936"/>
    <lineage>
        <taxon>Eukaryota</taxon>
        <taxon>Sar</taxon>
        <taxon>Alveolata</taxon>
        <taxon>Ciliophora</taxon>
        <taxon>Intramacronucleata</taxon>
        <taxon>Spirotrichea</taxon>
        <taxon>Hypotrichia</taxon>
        <taxon>Euplotida</taxon>
        <taxon>Euplotidae</taxon>
        <taxon>Moneuplotes</taxon>
    </lineage>
</organism>
<feature type="compositionally biased region" description="Polar residues" evidence="3">
    <location>
        <begin position="309"/>
        <end position="320"/>
    </location>
</feature>
<evidence type="ECO:0000256" key="2">
    <source>
        <dbReference type="ARBA" id="ARBA00023860"/>
    </source>
</evidence>
<accession>A0AAD1XHZ7</accession>
<dbReference type="EMBL" id="CAMPGE010014298">
    <property type="protein sequence ID" value="CAI2372977.1"/>
    <property type="molecule type" value="Genomic_DNA"/>
</dbReference>
<dbReference type="GO" id="GO:0004674">
    <property type="term" value="F:protein serine/threonine kinase activity"/>
    <property type="evidence" value="ECO:0007669"/>
    <property type="project" value="UniProtKB-EC"/>
</dbReference>
<gene>
    <name evidence="5" type="ORF">ECRASSUSDP1_LOCUS14314</name>
</gene>
<sequence>MDQLSMNLSEVIGRGTFGTIYSYLDKYAVKVAKTTKAGDQLEEEVDILEKCKGEGIPTVYSMATHLGNQCVVMELLGESLQSKFNQAHKSFEYSTVARIGLQMIDRLEHIHNCGIVHRDLKPSNICVGLEDESKLYLIDFGLSVKLSKDCFGYQNKRKSRGFEGNFFFSAAESQLDNTISKKSDYESLTYIMLLFLKQDLPWGDLCNEGAKNNELIARMKNDEAIEKLCEGLPEEFREFVFYIRNLESNYSPNCQFLKNLLLKSLGKGSSKTSLPKFEWESISPSLKPKKRSKKSHHSKTPLTSPPAQSPAKTTSGSSPKHFTYKKRQKKLTSKILDQGLIPEGLFECL</sequence>